<dbReference type="Proteomes" id="UP001497623">
    <property type="component" value="Unassembled WGS sequence"/>
</dbReference>
<dbReference type="PANTHER" id="PTHR16088:SF3">
    <property type="entry name" value="GON-4-LIKE PROTEIN"/>
    <property type="match status" value="1"/>
</dbReference>
<dbReference type="GO" id="GO:0003712">
    <property type="term" value="F:transcription coregulator activity"/>
    <property type="evidence" value="ECO:0007669"/>
    <property type="project" value="TreeGrafter"/>
</dbReference>
<comment type="caution">
    <text evidence="5">The sequence shown here is derived from an EMBL/GenBank/DDBJ whole genome shotgun (WGS) entry which is preliminary data.</text>
</comment>
<evidence type="ECO:0000313" key="6">
    <source>
        <dbReference type="Proteomes" id="UP001497623"/>
    </source>
</evidence>
<organism evidence="5 6">
    <name type="scientific">Meganyctiphanes norvegica</name>
    <name type="common">Northern krill</name>
    <name type="synonym">Thysanopoda norvegica</name>
    <dbReference type="NCBI Taxonomy" id="48144"/>
    <lineage>
        <taxon>Eukaryota</taxon>
        <taxon>Metazoa</taxon>
        <taxon>Ecdysozoa</taxon>
        <taxon>Arthropoda</taxon>
        <taxon>Crustacea</taxon>
        <taxon>Multicrustacea</taxon>
        <taxon>Malacostraca</taxon>
        <taxon>Eumalacostraca</taxon>
        <taxon>Eucarida</taxon>
        <taxon>Euphausiacea</taxon>
        <taxon>Euphausiidae</taxon>
        <taxon>Meganyctiphanes</taxon>
    </lineage>
</organism>
<accession>A0AAV2RGZ4</accession>
<reference evidence="5 6" key="1">
    <citation type="submission" date="2024-05" db="EMBL/GenBank/DDBJ databases">
        <authorList>
            <person name="Wallberg A."/>
        </authorList>
    </citation>
    <scope>NUCLEOTIDE SEQUENCE [LARGE SCALE GENOMIC DNA]</scope>
</reference>
<gene>
    <name evidence="5" type="ORF">MNOR_LOCUS23350</name>
</gene>
<evidence type="ECO:0000256" key="4">
    <source>
        <dbReference type="SAM" id="MobiDB-lite"/>
    </source>
</evidence>
<evidence type="ECO:0000313" key="5">
    <source>
        <dbReference type="EMBL" id="CAL4122628.1"/>
    </source>
</evidence>
<evidence type="ECO:0000256" key="3">
    <source>
        <dbReference type="ARBA" id="ARBA00023242"/>
    </source>
</evidence>
<evidence type="ECO:0000256" key="1">
    <source>
        <dbReference type="ARBA" id="ARBA00023015"/>
    </source>
</evidence>
<dbReference type="GO" id="GO:0006355">
    <property type="term" value="P:regulation of DNA-templated transcription"/>
    <property type="evidence" value="ECO:0007669"/>
    <property type="project" value="TreeGrafter"/>
</dbReference>
<dbReference type="GO" id="GO:0005634">
    <property type="term" value="C:nucleus"/>
    <property type="evidence" value="ECO:0007669"/>
    <property type="project" value="TreeGrafter"/>
</dbReference>
<keyword evidence="6" id="KW-1185">Reference proteome</keyword>
<dbReference type="PANTHER" id="PTHR16088">
    <property type="entry name" value="YY1 ASSOCIATED PROTEIN-RELATED"/>
    <property type="match status" value="1"/>
</dbReference>
<dbReference type="EMBL" id="CAXKWB010020495">
    <property type="protein sequence ID" value="CAL4122628.1"/>
    <property type="molecule type" value="Genomic_DNA"/>
</dbReference>
<proteinExistence type="predicted"/>
<dbReference type="AlphaFoldDB" id="A0AAV2RGZ4"/>
<protein>
    <submittedName>
        <fullName evidence="5">Uncharacterized protein</fullName>
    </submittedName>
</protein>
<name>A0AAV2RGZ4_MEGNR</name>
<dbReference type="InterPro" id="IPR052435">
    <property type="entry name" value="YY1-Transcr_Regul"/>
</dbReference>
<keyword evidence="3" id="KW-0539">Nucleus</keyword>
<keyword evidence="1" id="KW-0805">Transcription regulation</keyword>
<keyword evidence="2" id="KW-0804">Transcription</keyword>
<feature type="region of interest" description="Disordered" evidence="4">
    <location>
        <begin position="170"/>
        <end position="189"/>
    </location>
</feature>
<feature type="non-terminal residue" evidence="5">
    <location>
        <position position="350"/>
    </location>
</feature>
<sequence length="350" mass="39302">GDLVISPNSEKYSATTAQDNNANVSLNTALDPHSEEITSLCIEKGPLEDYICLEEVELMDENLNFDDSNSASLANASNVKDHACNKNSVSDNTSQNNYVSDNDINHLGNNSNIDNNNIDTDNSNLVEQCDKGLGQESCTNNEYTLRNKGVECEQVDKSDRSFILEQNSVSTTNKPSNIPMETEKTAQDRNPDATEVIIFTSDQLSVLSTQLLQHVQLLTTSALLCYNNPSLQYIQQGCHKYLEYVNEVIKENEVIKQIDNQVSCSEEALNTLMALNFVHEIRGKTQNNINQLNMDKEYSKKKRKKFEKLDLHEDIKSIILKSSAFPYPSLLPTCMFIQHVAKQVFLTSED</sequence>
<evidence type="ECO:0000256" key="2">
    <source>
        <dbReference type="ARBA" id="ARBA00023163"/>
    </source>
</evidence>
<feature type="non-terminal residue" evidence="5">
    <location>
        <position position="1"/>
    </location>
</feature>